<feature type="region of interest" description="Disordered" evidence="1">
    <location>
        <begin position="1"/>
        <end position="25"/>
    </location>
</feature>
<dbReference type="EMBL" id="JBBBZM010000075">
    <property type="protein sequence ID" value="KAL0635226.1"/>
    <property type="molecule type" value="Genomic_DNA"/>
</dbReference>
<gene>
    <name evidence="2" type="ORF">Q9L58_005872</name>
</gene>
<reference evidence="2 3" key="1">
    <citation type="submission" date="2024-02" db="EMBL/GenBank/DDBJ databases">
        <title>Discinaceae phylogenomics.</title>
        <authorList>
            <person name="Dirks A.C."/>
            <person name="James T.Y."/>
        </authorList>
    </citation>
    <scope>NUCLEOTIDE SEQUENCE [LARGE SCALE GENOMIC DNA]</scope>
    <source>
        <strain evidence="2 3">ACD0624</strain>
    </source>
</reference>
<sequence length="58" mass="6065">MALSVRWVGGDKTADKPGGKTTTIGGWDWGNGTALGSVDAVLNEEHVLNDVGAIMEHE</sequence>
<accession>A0ABR3GH19</accession>
<evidence type="ECO:0000313" key="2">
    <source>
        <dbReference type="EMBL" id="KAL0635226.1"/>
    </source>
</evidence>
<dbReference type="Proteomes" id="UP001447188">
    <property type="component" value="Unassembled WGS sequence"/>
</dbReference>
<evidence type="ECO:0000256" key="1">
    <source>
        <dbReference type="SAM" id="MobiDB-lite"/>
    </source>
</evidence>
<comment type="caution">
    <text evidence="2">The sequence shown here is derived from an EMBL/GenBank/DDBJ whole genome shotgun (WGS) entry which is preliminary data.</text>
</comment>
<name>A0ABR3GH19_9PEZI</name>
<organism evidence="2 3">
    <name type="scientific">Discina gigas</name>
    <dbReference type="NCBI Taxonomy" id="1032678"/>
    <lineage>
        <taxon>Eukaryota</taxon>
        <taxon>Fungi</taxon>
        <taxon>Dikarya</taxon>
        <taxon>Ascomycota</taxon>
        <taxon>Pezizomycotina</taxon>
        <taxon>Pezizomycetes</taxon>
        <taxon>Pezizales</taxon>
        <taxon>Discinaceae</taxon>
        <taxon>Discina</taxon>
    </lineage>
</organism>
<proteinExistence type="predicted"/>
<keyword evidence="3" id="KW-1185">Reference proteome</keyword>
<evidence type="ECO:0000313" key="3">
    <source>
        <dbReference type="Proteomes" id="UP001447188"/>
    </source>
</evidence>
<protein>
    <submittedName>
        <fullName evidence="2">Uncharacterized protein</fullName>
    </submittedName>
</protein>